<dbReference type="GO" id="GO:0000184">
    <property type="term" value="P:nuclear-transcribed mRNA catabolic process, nonsense-mediated decay"/>
    <property type="evidence" value="ECO:0007669"/>
    <property type="project" value="InterPro"/>
</dbReference>
<protein>
    <submittedName>
        <fullName evidence="2">Uncharacterized protein</fullName>
    </submittedName>
</protein>
<evidence type="ECO:0000313" key="1">
    <source>
        <dbReference type="Proteomes" id="UP000887564"/>
    </source>
</evidence>
<dbReference type="Gene3D" id="1.25.40.180">
    <property type="match status" value="1"/>
</dbReference>
<dbReference type="InterPro" id="IPR016024">
    <property type="entry name" value="ARM-type_fold"/>
</dbReference>
<accession>A0A914RNZ2</accession>
<name>A0A914RNZ2_PAREQ</name>
<keyword evidence="1" id="KW-1185">Reference proteome</keyword>
<dbReference type="InterPro" id="IPR039762">
    <property type="entry name" value="Nmd2/UPF2"/>
</dbReference>
<dbReference type="AlphaFoldDB" id="A0A914RNZ2"/>
<reference evidence="2" key="1">
    <citation type="submission" date="2022-11" db="UniProtKB">
        <authorList>
            <consortium name="WormBaseParasite"/>
        </authorList>
    </citation>
    <scope>IDENTIFICATION</scope>
</reference>
<dbReference type="PANTHER" id="PTHR12839">
    <property type="entry name" value="NONSENSE-MEDIATED MRNA DECAY PROTEIN 2 UP-FRAMESHIFT SUPPRESSOR 2"/>
    <property type="match status" value="1"/>
</dbReference>
<dbReference type="GO" id="GO:0005737">
    <property type="term" value="C:cytoplasm"/>
    <property type="evidence" value="ECO:0007669"/>
    <property type="project" value="TreeGrafter"/>
</dbReference>
<organism evidence="1 2">
    <name type="scientific">Parascaris equorum</name>
    <name type="common">Equine roundworm</name>
    <dbReference type="NCBI Taxonomy" id="6256"/>
    <lineage>
        <taxon>Eukaryota</taxon>
        <taxon>Metazoa</taxon>
        <taxon>Ecdysozoa</taxon>
        <taxon>Nematoda</taxon>
        <taxon>Chromadorea</taxon>
        <taxon>Rhabditida</taxon>
        <taxon>Spirurina</taxon>
        <taxon>Ascaridomorpha</taxon>
        <taxon>Ascaridoidea</taxon>
        <taxon>Ascarididae</taxon>
        <taxon>Parascaris</taxon>
    </lineage>
</organism>
<dbReference type="GO" id="GO:0035145">
    <property type="term" value="C:exon-exon junction complex"/>
    <property type="evidence" value="ECO:0007669"/>
    <property type="project" value="TreeGrafter"/>
</dbReference>
<proteinExistence type="predicted"/>
<evidence type="ECO:0000313" key="2">
    <source>
        <dbReference type="WBParaSite" id="PEQ_0000809201-mRNA-1"/>
    </source>
</evidence>
<dbReference type="WBParaSite" id="PEQ_0000809201-mRNA-1">
    <property type="protein sequence ID" value="PEQ_0000809201-mRNA-1"/>
    <property type="gene ID" value="PEQ_0000809201"/>
</dbReference>
<dbReference type="PANTHER" id="PTHR12839:SF7">
    <property type="entry name" value="REGULATOR OF NONSENSE TRANSCRIPTS 2"/>
    <property type="match status" value="1"/>
</dbReference>
<dbReference type="SUPFAM" id="SSF48371">
    <property type="entry name" value="ARM repeat"/>
    <property type="match status" value="1"/>
</dbReference>
<sequence length="130" mass="14446">MANSIAEAKIKVSDVQAVVAICVQLSSLYAEFPSLLLAELKKVLPTKRSDKIANPSKLRLDLRLLCELCLHGVFAKDGVQEADEAGIELKAVDVFLREQKRVFAQLLLDYRKTLIDHVNKVGRCMLVILA</sequence>
<dbReference type="Proteomes" id="UP000887564">
    <property type="component" value="Unplaced"/>
</dbReference>